<evidence type="ECO:0000313" key="13">
    <source>
        <dbReference type="EMBL" id="QTL98042.1"/>
    </source>
</evidence>
<dbReference type="GO" id="GO:0051301">
    <property type="term" value="P:cell division"/>
    <property type="evidence" value="ECO:0007669"/>
    <property type="project" value="UniProtKB-KW"/>
</dbReference>
<keyword evidence="4 10" id="KW-0808">Transferase</keyword>
<dbReference type="Pfam" id="PF03033">
    <property type="entry name" value="Glyco_transf_28"/>
    <property type="match status" value="1"/>
</dbReference>
<dbReference type="GO" id="GO:0008360">
    <property type="term" value="P:regulation of cell shape"/>
    <property type="evidence" value="ECO:0007669"/>
    <property type="project" value="UniProtKB-KW"/>
</dbReference>
<dbReference type="GO" id="GO:0071555">
    <property type="term" value="P:cell wall organization"/>
    <property type="evidence" value="ECO:0007669"/>
    <property type="project" value="UniProtKB-KW"/>
</dbReference>
<dbReference type="KEGG" id="ifn:GM661_08670"/>
<evidence type="ECO:0000256" key="7">
    <source>
        <dbReference type="ARBA" id="ARBA00023136"/>
    </source>
</evidence>
<dbReference type="UniPathway" id="UPA00219"/>
<dbReference type="InterPro" id="IPR004276">
    <property type="entry name" value="GlycoTrans_28_N"/>
</dbReference>
<dbReference type="HAMAP" id="MF_00033">
    <property type="entry name" value="MurG"/>
    <property type="match status" value="1"/>
</dbReference>
<evidence type="ECO:0000256" key="2">
    <source>
        <dbReference type="ARBA" id="ARBA00022618"/>
    </source>
</evidence>
<keyword evidence="6 10" id="KW-0573">Peptidoglycan synthesis</keyword>
<comment type="subcellular location">
    <subcellularLocation>
        <location evidence="10">Cell membrane</location>
        <topology evidence="10">Peripheral membrane protein</topology>
        <orientation evidence="10">Cytoplasmic side</orientation>
    </subcellularLocation>
</comment>
<evidence type="ECO:0000256" key="5">
    <source>
        <dbReference type="ARBA" id="ARBA00022960"/>
    </source>
</evidence>
<evidence type="ECO:0000256" key="4">
    <source>
        <dbReference type="ARBA" id="ARBA00022679"/>
    </source>
</evidence>
<sequence>MKAIITGGGTGGHIYPALAIARALKEKGWDILYIGSKGGLEGRIVPDEGFSYQEVEVLPLPRKLNIVLFKAILLTCRGFFQARGLIKEYKPDIILGTGGFVAGPVVLAGSLGNIPTIIHEQNVYPGFTNRLLSYSVEQIALNFADAERYFSKKVKNKLVVTGNPIRRIITETDREKGLKAFKLNKNKKTIFVFGGSQGSASINQAMFEIYYKLRNNDWQIIHITGEKNYQDIINELNGRGLNPVENKNIRIMPYLKEIELAYAAADLIVYRAGATGLAEITACGIPAILVPYPYAAGNHQEYNARSLADHGAAIVIADDKLTGELLFRRISELINDKFKLLKMSRNSKKLAQLQATEKLIKAIEDLVG</sequence>
<keyword evidence="7 10" id="KW-0472">Membrane</keyword>
<feature type="binding site" evidence="10">
    <location>
        <position position="122"/>
    </location>
    <ligand>
        <name>UDP-N-acetyl-alpha-D-glucosamine</name>
        <dbReference type="ChEBI" id="CHEBI:57705"/>
    </ligand>
</feature>
<comment type="similarity">
    <text evidence="10">Belongs to the glycosyltransferase 28 family. MurG subfamily.</text>
</comment>
<evidence type="ECO:0000259" key="12">
    <source>
        <dbReference type="Pfam" id="PF04101"/>
    </source>
</evidence>
<feature type="binding site" evidence="10">
    <location>
        <position position="196"/>
    </location>
    <ligand>
        <name>UDP-N-acetyl-alpha-D-glucosamine</name>
        <dbReference type="ChEBI" id="CHEBI:57705"/>
    </ligand>
</feature>
<feature type="domain" description="Glycosyltransferase family 28 N-terminal" evidence="11">
    <location>
        <begin position="4"/>
        <end position="139"/>
    </location>
</feature>
<dbReference type="CDD" id="cd03785">
    <property type="entry name" value="GT28_MurG"/>
    <property type="match status" value="1"/>
</dbReference>
<dbReference type="PANTHER" id="PTHR21015">
    <property type="entry name" value="UDP-N-ACETYLGLUCOSAMINE--N-ACETYLMURAMYL-(PENTAPEPTIDE) PYROPHOSPHORYL-UNDECAPRENOL N-ACETYLGLUCOSAMINE TRANSFERASE 1"/>
    <property type="match status" value="1"/>
</dbReference>
<dbReference type="InterPro" id="IPR006009">
    <property type="entry name" value="GlcNAc_MurG"/>
</dbReference>
<feature type="binding site" evidence="10">
    <location>
        <begin position="10"/>
        <end position="12"/>
    </location>
    <ligand>
        <name>UDP-N-acetyl-alpha-D-glucosamine</name>
        <dbReference type="ChEBI" id="CHEBI:57705"/>
    </ligand>
</feature>
<dbReference type="EMBL" id="CP046640">
    <property type="protein sequence ID" value="QTL98042.1"/>
    <property type="molecule type" value="Genomic_DNA"/>
</dbReference>
<dbReference type="EC" id="2.4.1.227" evidence="10"/>
<organism evidence="13 14">
    <name type="scientific">Iocasia fonsfrigidae</name>
    <dbReference type="NCBI Taxonomy" id="2682810"/>
    <lineage>
        <taxon>Bacteria</taxon>
        <taxon>Bacillati</taxon>
        <taxon>Bacillota</taxon>
        <taxon>Clostridia</taxon>
        <taxon>Halanaerobiales</taxon>
        <taxon>Halanaerobiaceae</taxon>
        <taxon>Iocasia</taxon>
    </lineage>
</organism>
<reference evidence="13" key="1">
    <citation type="submission" date="2019-12" db="EMBL/GenBank/DDBJ databases">
        <authorList>
            <person name="zhang j."/>
            <person name="sun C.M."/>
        </authorList>
    </citation>
    <scope>NUCLEOTIDE SEQUENCE</scope>
    <source>
        <strain evidence="13">NS-1</strain>
    </source>
</reference>
<keyword evidence="2 10" id="KW-0132">Cell division</keyword>
<keyword evidence="3 10" id="KW-0328">Glycosyltransferase</keyword>
<comment type="caution">
    <text evidence="10">Lacks conserved residue(s) required for the propagation of feature annotation.</text>
</comment>
<comment type="catalytic activity">
    <reaction evidence="10">
        <text>di-trans,octa-cis-undecaprenyl diphospho-N-acetyl-alpha-D-muramoyl-L-alanyl-D-glutamyl-meso-2,6-diaminopimeloyl-D-alanyl-D-alanine + UDP-N-acetyl-alpha-D-glucosamine = di-trans,octa-cis-undecaprenyl diphospho-[N-acetyl-alpha-D-glucosaminyl-(1-&gt;4)]-N-acetyl-alpha-D-muramoyl-L-alanyl-D-glutamyl-meso-2,6-diaminopimeloyl-D-alanyl-D-alanine + UDP + H(+)</text>
        <dbReference type="Rhea" id="RHEA:31227"/>
        <dbReference type="ChEBI" id="CHEBI:15378"/>
        <dbReference type="ChEBI" id="CHEBI:57705"/>
        <dbReference type="ChEBI" id="CHEBI:58223"/>
        <dbReference type="ChEBI" id="CHEBI:61387"/>
        <dbReference type="ChEBI" id="CHEBI:61388"/>
        <dbReference type="EC" id="2.4.1.227"/>
    </reaction>
</comment>
<feature type="binding site" evidence="10">
    <location>
        <position position="166"/>
    </location>
    <ligand>
        <name>UDP-N-acetyl-alpha-D-glucosamine</name>
        <dbReference type="ChEBI" id="CHEBI:57705"/>
    </ligand>
</feature>
<accession>A0A8A7KJJ4</accession>
<keyword evidence="8 10" id="KW-0131">Cell cycle</keyword>
<keyword evidence="5 10" id="KW-0133">Cell shape</keyword>
<feature type="domain" description="Glycosyl transferase family 28 C-terminal" evidence="12">
    <location>
        <begin position="189"/>
        <end position="352"/>
    </location>
</feature>
<name>A0A8A7KJJ4_9FIRM</name>
<comment type="pathway">
    <text evidence="10">Cell wall biogenesis; peptidoglycan biosynthesis.</text>
</comment>
<dbReference type="GO" id="GO:0005886">
    <property type="term" value="C:plasma membrane"/>
    <property type="evidence" value="ECO:0007669"/>
    <property type="project" value="UniProtKB-SubCell"/>
</dbReference>
<keyword evidence="14" id="KW-1185">Reference proteome</keyword>
<evidence type="ECO:0000256" key="8">
    <source>
        <dbReference type="ARBA" id="ARBA00023306"/>
    </source>
</evidence>
<evidence type="ECO:0000256" key="10">
    <source>
        <dbReference type="HAMAP-Rule" id="MF_00033"/>
    </source>
</evidence>
<dbReference type="SUPFAM" id="SSF53756">
    <property type="entry name" value="UDP-Glycosyltransferase/glycogen phosphorylase"/>
    <property type="match status" value="1"/>
</dbReference>
<dbReference type="Gene3D" id="3.40.50.2000">
    <property type="entry name" value="Glycogen Phosphorylase B"/>
    <property type="match status" value="2"/>
</dbReference>
<evidence type="ECO:0000256" key="9">
    <source>
        <dbReference type="ARBA" id="ARBA00023316"/>
    </source>
</evidence>
<dbReference type="InterPro" id="IPR007235">
    <property type="entry name" value="Glyco_trans_28_C"/>
</dbReference>
<dbReference type="AlphaFoldDB" id="A0A8A7KJJ4"/>
<dbReference type="NCBIfam" id="TIGR01133">
    <property type="entry name" value="murG"/>
    <property type="match status" value="1"/>
</dbReference>
<keyword evidence="9 10" id="KW-0961">Cell wall biogenesis/degradation</keyword>
<evidence type="ECO:0000256" key="3">
    <source>
        <dbReference type="ARBA" id="ARBA00022676"/>
    </source>
</evidence>
<dbReference type="Pfam" id="PF04101">
    <property type="entry name" value="Glyco_tran_28_C"/>
    <property type="match status" value="1"/>
</dbReference>
<dbReference type="GO" id="GO:0009252">
    <property type="term" value="P:peptidoglycan biosynthetic process"/>
    <property type="evidence" value="ECO:0007669"/>
    <property type="project" value="UniProtKB-UniRule"/>
</dbReference>
<dbReference type="GO" id="GO:0005975">
    <property type="term" value="P:carbohydrate metabolic process"/>
    <property type="evidence" value="ECO:0007669"/>
    <property type="project" value="InterPro"/>
</dbReference>
<dbReference type="RefSeq" id="WP_230869632.1">
    <property type="nucleotide sequence ID" value="NZ_CP046640.1"/>
</dbReference>
<protein>
    <recommendedName>
        <fullName evidence="10">UDP-N-acetylglucosamine--N-acetylmuramyl-(pentapeptide) pyrophosphoryl-undecaprenol N-acetylglucosamine transferase</fullName>
        <ecNumber evidence="10">2.4.1.227</ecNumber>
    </recommendedName>
    <alternativeName>
        <fullName evidence="10">Undecaprenyl-PP-MurNAc-pentapeptide-UDPGlcNAc GlcNAc transferase</fullName>
    </alternativeName>
</protein>
<proteinExistence type="inferred from homology"/>
<evidence type="ECO:0000259" key="11">
    <source>
        <dbReference type="Pfam" id="PF03033"/>
    </source>
</evidence>
<dbReference type="Proteomes" id="UP000665020">
    <property type="component" value="Chromosome"/>
</dbReference>
<gene>
    <name evidence="10 13" type="primary">murG</name>
    <name evidence="13" type="ORF">GM661_08670</name>
</gene>
<feature type="binding site" evidence="10">
    <location>
        <position position="300"/>
    </location>
    <ligand>
        <name>UDP-N-acetyl-alpha-D-glucosamine</name>
        <dbReference type="ChEBI" id="CHEBI:57705"/>
    </ligand>
</feature>
<comment type="function">
    <text evidence="10">Cell wall formation. Catalyzes the transfer of a GlcNAc subunit on undecaprenyl-pyrophosphoryl-MurNAc-pentapeptide (lipid intermediate I) to form undecaprenyl-pyrophosphoryl-MurNAc-(pentapeptide)GlcNAc (lipid intermediate II).</text>
</comment>
<dbReference type="PANTHER" id="PTHR21015:SF22">
    <property type="entry name" value="GLYCOSYLTRANSFERASE"/>
    <property type="match status" value="1"/>
</dbReference>
<evidence type="ECO:0000256" key="6">
    <source>
        <dbReference type="ARBA" id="ARBA00022984"/>
    </source>
</evidence>
<evidence type="ECO:0000256" key="1">
    <source>
        <dbReference type="ARBA" id="ARBA00022475"/>
    </source>
</evidence>
<keyword evidence="1 10" id="KW-1003">Cell membrane</keyword>
<evidence type="ECO:0000313" key="14">
    <source>
        <dbReference type="Proteomes" id="UP000665020"/>
    </source>
</evidence>
<dbReference type="GO" id="GO:0050511">
    <property type="term" value="F:undecaprenyldiphospho-muramoylpentapeptide beta-N-acetylglucosaminyltransferase activity"/>
    <property type="evidence" value="ECO:0007669"/>
    <property type="project" value="UniProtKB-UniRule"/>
</dbReference>